<gene>
    <name evidence="1" type="ordered locus">Ilyop_2568</name>
</gene>
<dbReference type="HOGENOM" id="CLU_3396967_0_0_0"/>
<name>E3HC01_ILYPC</name>
<sequence length="31" mass="3482">MCKKCESKGLVTKCSACIVMFKKMEKLVNSN</sequence>
<keyword evidence="1" id="KW-0614">Plasmid</keyword>
<protein>
    <submittedName>
        <fullName evidence="1">Uncharacterized protein</fullName>
    </submittedName>
</protein>
<evidence type="ECO:0000313" key="2">
    <source>
        <dbReference type="Proteomes" id="UP000006875"/>
    </source>
</evidence>
<dbReference type="Proteomes" id="UP000006875">
    <property type="component" value="Plasmid pILYOP01"/>
</dbReference>
<keyword evidence="2" id="KW-1185">Reference proteome</keyword>
<geneLocation type="plasmid" evidence="1 2">
    <name>pILYOP01</name>
</geneLocation>
<dbReference type="AlphaFoldDB" id="E3HC01"/>
<organism evidence="1 2">
    <name type="scientific">Ilyobacter polytropus (strain ATCC 51220 / DSM 2926 / LMG 16218 / CuHBu1)</name>
    <dbReference type="NCBI Taxonomy" id="572544"/>
    <lineage>
        <taxon>Bacteria</taxon>
        <taxon>Fusobacteriati</taxon>
        <taxon>Fusobacteriota</taxon>
        <taxon>Fusobacteriia</taxon>
        <taxon>Fusobacteriales</taxon>
        <taxon>Fusobacteriaceae</taxon>
        <taxon>Ilyobacter</taxon>
    </lineage>
</organism>
<proteinExistence type="predicted"/>
<reference evidence="1 2" key="1">
    <citation type="journal article" date="2010" name="Stand. Genomic Sci.">
        <title>Complete genome sequence of Ilyobacter polytropus type strain (CuHbu1).</title>
        <authorList>
            <person name="Sikorski J."/>
            <person name="Chertkov O."/>
            <person name="Lapidus A."/>
            <person name="Nolan M."/>
            <person name="Lucas S."/>
            <person name="Del Rio T.G."/>
            <person name="Tice H."/>
            <person name="Cheng J.F."/>
            <person name="Tapia R."/>
            <person name="Han C."/>
            <person name="Goodwin L."/>
            <person name="Pitluck S."/>
            <person name="Liolios K."/>
            <person name="Ivanova N."/>
            <person name="Mavromatis K."/>
            <person name="Mikhailova N."/>
            <person name="Pati A."/>
            <person name="Chen A."/>
            <person name="Palaniappan K."/>
            <person name="Land M."/>
            <person name="Hauser L."/>
            <person name="Chang Y.J."/>
            <person name="Jeffries C.D."/>
            <person name="Brambilla E."/>
            <person name="Yasawong M."/>
            <person name="Rohde M."/>
            <person name="Pukall R."/>
            <person name="Spring S."/>
            <person name="Goker M."/>
            <person name="Woyke T."/>
            <person name="Bristow J."/>
            <person name="Eisen J.A."/>
            <person name="Markowitz V."/>
            <person name="Hugenholtz P."/>
            <person name="Kyrpides N.C."/>
            <person name="Klenk H.P."/>
        </authorList>
    </citation>
    <scope>NUCLEOTIDE SEQUENCE [LARGE SCALE GENOMIC DNA]</scope>
    <source>
        <strain evidence="2">ATCC 51220 / DSM 2926 / LMG 16218 / CuHBu1</strain>
        <plasmid evidence="2">pILYOP01</plasmid>
    </source>
</reference>
<dbReference type="EMBL" id="CP002282">
    <property type="protein sequence ID" value="ADO84327.1"/>
    <property type="molecule type" value="Genomic_DNA"/>
</dbReference>
<accession>E3HC01</accession>
<evidence type="ECO:0000313" key="1">
    <source>
        <dbReference type="EMBL" id="ADO84327.1"/>
    </source>
</evidence>
<dbReference type="KEGG" id="ipo:Ilyop_2568"/>